<protein>
    <submittedName>
        <fullName evidence="3">Uncharacterized protein</fullName>
    </submittedName>
</protein>
<evidence type="ECO:0000313" key="4">
    <source>
        <dbReference type="Proteomes" id="UP000265882"/>
    </source>
</evidence>
<dbReference type="AlphaFoldDB" id="A0A3A4NE61"/>
<sequence length="348" mass="39250">MRVLPPQEERRREVELLCNLQDDMAVLENGWQKKKIPPPKAVSHLCEILESIRAITRAESLDQFENVCIELEEKLTLVQNKKEKLEKHQWTLVSDLIQRVRESLELEESEIIDLTSDWTAPPACPEGARNGDSPATNNHQTPALEEDQMNKPLQTDAQELLRKAQEALISGNGEMAKDLAMQAAGVLAKIEAQEAQKKEKGLRADLEMAVHEEAEAEEAFNRINEELSDRAKEVDQLNAKLAEADSSFTQHQQLCQQIKEQVEKIEAELASLGQQRKNLLEQFQEALPARDAAERECARLKNDLEKLKPELDMIKESAGAAEAQMAKARENKKSLETQIDRLAARVAS</sequence>
<keyword evidence="1" id="KW-0175">Coiled coil</keyword>
<proteinExistence type="predicted"/>
<evidence type="ECO:0000256" key="2">
    <source>
        <dbReference type="SAM" id="MobiDB-lite"/>
    </source>
</evidence>
<reference evidence="3 4" key="1">
    <citation type="journal article" date="2017" name="ISME J.">
        <title>Energy and carbon metabolisms in a deep terrestrial subsurface fluid microbial community.</title>
        <authorList>
            <person name="Momper L."/>
            <person name="Jungbluth S.P."/>
            <person name="Lee M.D."/>
            <person name="Amend J.P."/>
        </authorList>
    </citation>
    <scope>NUCLEOTIDE SEQUENCE [LARGE SCALE GENOMIC DNA]</scope>
    <source>
        <strain evidence="3">SURF_5</strain>
    </source>
</reference>
<dbReference type="Proteomes" id="UP000265882">
    <property type="component" value="Unassembled WGS sequence"/>
</dbReference>
<name>A0A3A4NE61_ABYX5</name>
<dbReference type="SUPFAM" id="SSF57997">
    <property type="entry name" value="Tropomyosin"/>
    <property type="match status" value="1"/>
</dbReference>
<comment type="caution">
    <text evidence="3">The sequence shown here is derived from an EMBL/GenBank/DDBJ whole genome shotgun (WGS) entry which is preliminary data.</text>
</comment>
<evidence type="ECO:0000256" key="1">
    <source>
        <dbReference type="SAM" id="Coils"/>
    </source>
</evidence>
<feature type="region of interest" description="Disordered" evidence="2">
    <location>
        <begin position="117"/>
        <end position="146"/>
    </location>
</feature>
<gene>
    <name evidence="3" type="ORF">C4520_15835</name>
</gene>
<dbReference type="EMBL" id="QZKU01000112">
    <property type="protein sequence ID" value="RJP17682.1"/>
    <property type="molecule type" value="Genomic_DNA"/>
</dbReference>
<organism evidence="3 4">
    <name type="scientific">Abyssobacteria bacterium (strain SURF_5)</name>
    <dbReference type="NCBI Taxonomy" id="2093360"/>
    <lineage>
        <taxon>Bacteria</taxon>
        <taxon>Pseudomonadati</taxon>
        <taxon>Candidatus Hydrogenedentota</taxon>
        <taxon>Candidatus Abyssobacteria</taxon>
    </lineage>
</organism>
<feature type="coiled-coil region" evidence="1">
    <location>
        <begin position="61"/>
        <end position="117"/>
    </location>
</feature>
<accession>A0A3A4NE61</accession>
<dbReference type="Gene3D" id="1.20.5.340">
    <property type="match status" value="1"/>
</dbReference>
<evidence type="ECO:0000313" key="3">
    <source>
        <dbReference type="EMBL" id="RJP17682.1"/>
    </source>
</evidence>
<feature type="coiled-coil region" evidence="1">
    <location>
        <begin position="192"/>
        <end position="345"/>
    </location>
</feature>